<feature type="signal peptide" evidence="1">
    <location>
        <begin position="1"/>
        <end position="18"/>
    </location>
</feature>
<proteinExistence type="predicted"/>
<evidence type="ECO:0008006" key="4">
    <source>
        <dbReference type="Google" id="ProtNLM"/>
    </source>
</evidence>
<dbReference type="EMBL" id="BDSP01000141">
    <property type="protein sequence ID" value="GAX19849.1"/>
    <property type="molecule type" value="Genomic_DNA"/>
</dbReference>
<sequence length="184" mass="19899">MIYSRFFAFFALCAFASAGRFLEEEADPCLDGTETFQESVEYSNSTDALYAALDEFEANATGVCVVVDGRTECKGALPADVLSTYEESCATMGGNLITVSNMRITCDFPDTGNMYTVIETFPDCVASVCTEDSEKDLKKELTSAVDEHKEGDFTYCFVVEGESGAFSAFSIGAVFMSLAALFVL</sequence>
<evidence type="ECO:0000313" key="2">
    <source>
        <dbReference type="EMBL" id="GAX19849.1"/>
    </source>
</evidence>
<accession>A0A1Z5K110</accession>
<protein>
    <recommendedName>
        <fullName evidence="4">SUEL-type lectin domain-containing protein</fullName>
    </recommendedName>
</protein>
<gene>
    <name evidence="2" type="ORF">FisN_1Lh695</name>
</gene>
<feature type="chain" id="PRO_5013187682" description="SUEL-type lectin domain-containing protein" evidence="1">
    <location>
        <begin position="19"/>
        <end position="184"/>
    </location>
</feature>
<dbReference type="Proteomes" id="UP000198406">
    <property type="component" value="Unassembled WGS sequence"/>
</dbReference>
<reference evidence="2 3" key="1">
    <citation type="journal article" date="2015" name="Plant Cell">
        <title>Oil accumulation by the oleaginous diatom Fistulifera solaris as revealed by the genome and transcriptome.</title>
        <authorList>
            <person name="Tanaka T."/>
            <person name="Maeda Y."/>
            <person name="Veluchamy A."/>
            <person name="Tanaka M."/>
            <person name="Abida H."/>
            <person name="Marechal E."/>
            <person name="Bowler C."/>
            <person name="Muto M."/>
            <person name="Sunaga Y."/>
            <person name="Tanaka M."/>
            <person name="Yoshino T."/>
            <person name="Taniguchi T."/>
            <person name="Fukuda Y."/>
            <person name="Nemoto M."/>
            <person name="Matsumoto M."/>
            <person name="Wong P.S."/>
            <person name="Aburatani S."/>
            <person name="Fujibuchi W."/>
        </authorList>
    </citation>
    <scope>NUCLEOTIDE SEQUENCE [LARGE SCALE GENOMIC DNA]</scope>
    <source>
        <strain evidence="2 3">JPCC DA0580</strain>
    </source>
</reference>
<name>A0A1Z5K110_FISSO</name>
<evidence type="ECO:0000256" key="1">
    <source>
        <dbReference type="SAM" id="SignalP"/>
    </source>
</evidence>
<evidence type="ECO:0000313" key="3">
    <source>
        <dbReference type="Proteomes" id="UP000198406"/>
    </source>
</evidence>
<comment type="caution">
    <text evidence="2">The sequence shown here is derived from an EMBL/GenBank/DDBJ whole genome shotgun (WGS) entry which is preliminary data.</text>
</comment>
<organism evidence="2 3">
    <name type="scientific">Fistulifera solaris</name>
    <name type="common">Oleaginous diatom</name>
    <dbReference type="NCBI Taxonomy" id="1519565"/>
    <lineage>
        <taxon>Eukaryota</taxon>
        <taxon>Sar</taxon>
        <taxon>Stramenopiles</taxon>
        <taxon>Ochrophyta</taxon>
        <taxon>Bacillariophyta</taxon>
        <taxon>Bacillariophyceae</taxon>
        <taxon>Bacillariophycidae</taxon>
        <taxon>Naviculales</taxon>
        <taxon>Naviculaceae</taxon>
        <taxon>Fistulifera</taxon>
    </lineage>
</organism>
<dbReference type="AlphaFoldDB" id="A0A1Z5K110"/>
<keyword evidence="3" id="KW-1185">Reference proteome</keyword>
<keyword evidence="1" id="KW-0732">Signal</keyword>
<dbReference type="InParanoid" id="A0A1Z5K110"/>